<dbReference type="Proteomes" id="UP000295325">
    <property type="component" value="Unassembled WGS sequence"/>
</dbReference>
<feature type="transmembrane region" description="Helical" evidence="8">
    <location>
        <begin position="6"/>
        <end position="27"/>
    </location>
</feature>
<accession>A0A4R7KP92</accession>
<comment type="caution">
    <text evidence="9">The sequence shown here is derived from an EMBL/GenBank/DDBJ whole genome shotgun (WGS) entry which is preliminary data.</text>
</comment>
<feature type="transmembrane region" description="Helical" evidence="8">
    <location>
        <begin position="172"/>
        <end position="194"/>
    </location>
</feature>
<evidence type="ECO:0000256" key="3">
    <source>
        <dbReference type="ARBA" id="ARBA00022475"/>
    </source>
</evidence>
<dbReference type="InterPro" id="IPR003689">
    <property type="entry name" value="ZIP"/>
</dbReference>
<dbReference type="GO" id="GO:0005886">
    <property type="term" value="C:plasma membrane"/>
    <property type="evidence" value="ECO:0007669"/>
    <property type="project" value="UniProtKB-SubCell"/>
</dbReference>
<protein>
    <submittedName>
        <fullName evidence="9">ZIP family zinc transporter</fullName>
    </submittedName>
</protein>
<keyword evidence="10" id="KW-1185">Reference proteome</keyword>
<gene>
    <name evidence="9" type="ORF">EDD71_11058</name>
</gene>
<dbReference type="EMBL" id="SOAZ01000010">
    <property type="protein sequence ID" value="TDT60940.1"/>
    <property type="molecule type" value="Genomic_DNA"/>
</dbReference>
<name>A0A4R7KP92_9CLOT</name>
<dbReference type="PANTHER" id="PTHR11040">
    <property type="entry name" value="ZINC/IRON TRANSPORTER"/>
    <property type="match status" value="1"/>
</dbReference>
<feature type="transmembrane region" description="Helical" evidence="8">
    <location>
        <begin position="200"/>
        <end position="221"/>
    </location>
</feature>
<evidence type="ECO:0000256" key="7">
    <source>
        <dbReference type="ARBA" id="ARBA00023136"/>
    </source>
</evidence>
<keyword evidence="4 8" id="KW-0812">Transmembrane</keyword>
<evidence type="ECO:0000256" key="2">
    <source>
        <dbReference type="ARBA" id="ARBA00006939"/>
    </source>
</evidence>
<proteinExistence type="inferred from homology"/>
<feature type="transmembrane region" description="Helical" evidence="8">
    <location>
        <begin position="110"/>
        <end position="134"/>
    </location>
</feature>
<dbReference type="PANTHER" id="PTHR11040:SF211">
    <property type="entry name" value="ZINC TRANSPORTER ZIP11"/>
    <property type="match status" value="1"/>
</dbReference>
<feature type="transmembrane region" description="Helical" evidence="8">
    <location>
        <begin position="39"/>
        <end position="60"/>
    </location>
</feature>
<comment type="similarity">
    <text evidence="2">Belongs to the ZIP transporter (TC 2.A.5) family.</text>
</comment>
<keyword evidence="7 8" id="KW-0472">Membrane</keyword>
<feature type="transmembrane region" description="Helical" evidence="8">
    <location>
        <begin position="233"/>
        <end position="251"/>
    </location>
</feature>
<feature type="transmembrane region" description="Helical" evidence="8">
    <location>
        <begin position="140"/>
        <end position="160"/>
    </location>
</feature>
<evidence type="ECO:0000256" key="8">
    <source>
        <dbReference type="SAM" id="Phobius"/>
    </source>
</evidence>
<feature type="transmembrane region" description="Helical" evidence="8">
    <location>
        <begin position="66"/>
        <end position="87"/>
    </location>
</feature>
<evidence type="ECO:0000313" key="10">
    <source>
        <dbReference type="Proteomes" id="UP000295325"/>
    </source>
</evidence>
<reference evidence="9 10" key="1">
    <citation type="submission" date="2019-03" db="EMBL/GenBank/DDBJ databases">
        <title>Genomic Encyclopedia of Type Strains, Phase IV (KMG-IV): sequencing the most valuable type-strain genomes for metagenomic binning, comparative biology and taxonomic classification.</title>
        <authorList>
            <person name="Goeker M."/>
        </authorList>
    </citation>
    <scope>NUCLEOTIDE SEQUENCE [LARGE SCALE GENOMIC DNA]</scope>
    <source>
        <strain evidence="9 10">DSM 24455</strain>
    </source>
</reference>
<dbReference type="AlphaFoldDB" id="A0A4R7KP92"/>
<evidence type="ECO:0000256" key="4">
    <source>
        <dbReference type="ARBA" id="ARBA00022692"/>
    </source>
</evidence>
<evidence type="ECO:0000313" key="9">
    <source>
        <dbReference type="EMBL" id="TDT60940.1"/>
    </source>
</evidence>
<dbReference type="OrthoDB" id="9787346at2"/>
<sequence length="252" mass="25997">MGIFGIGALASLLAGLSTSLGAIPVFFTKKVDEKFLDSILGFAAGVMLAATSFSLILPAIEMGENKLFTVIIVSLGIIIGGVFIDLIDKNIPHFHTIGGYEGRNSRLSKLMLFIIAITIHNFPEGLAVGVSFGGGSVKDGIAIAVGIGLQNIPEGFAVALPLLGGGASKKKAFLITLLTGIVEPVGGIIGAGIVRIARPVLPFALAFAAGAMLFVISDEIIPETHSKATARSATFGVLIGFVVMMIFDVMLG</sequence>
<evidence type="ECO:0000256" key="6">
    <source>
        <dbReference type="ARBA" id="ARBA00022989"/>
    </source>
</evidence>
<dbReference type="RefSeq" id="WP_133628115.1">
    <property type="nucleotide sequence ID" value="NZ_SOAZ01000010.1"/>
</dbReference>
<keyword evidence="3" id="KW-1003">Cell membrane</keyword>
<keyword evidence="6 8" id="KW-1133">Transmembrane helix</keyword>
<comment type="subcellular location">
    <subcellularLocation>
        <location evidence="1">Cell membrane</location>
        <topology evidence="1">Multi-pass membrane protein</topology>
    </subcellularLocation>
</comment>
<evidence type="ECO:0000256" key="1">
    <source>
        <dbReference type="ARBA" id="ARBA00004651"/>
    </source>
</evidence>
<organism evidence="9 10">
    <name type="scientific">Fonticella tunisiensis</name>
    <dbReference type="NCBI Taxonomy" id="1096341"/>
    <lineage>
        <taxon>Bacteria</taxon>
        <taxon>Bacillati</taxon>
        <taxon>Bacillota</taxon>
        <taxon>Clostridia</taxon>
        <taxon>Eubacteriales</taxon>
        <taxon>Clostridiaceae</taxon>
        <taxon>Fonticella</taxon>
    </lineage>
</organism>
<evidence type="ECO:0000256" key="5">
    <source>
        <dbReference type="ARBA" id="ARBA00022833"/>
    </source>
</evidence>
<dbReference type="GO" id="GO:0005385">
    <property type="term" value="F:zinc ion transmembrane transporter activity"/>
    <property type="evidence" value="ECO:0007669"/>
    <property type="project" value="TreeGrafter"/>
</dbReference>
<keyword evidence="5" id="KW-0862">Zinc</keyword>
<dbReference type="Pfam" id="PF02535">
    <property type="entry name" value="Zip"/>
    <property type="match status" value="1"/>
</dbReference>